<dbReference type="eggNOG" id="COG2887">
    <property type="taxonomic scope" value="Bacteria"/>
</dbReference>
<evidence type="ECO:0000313" key="3">
    <source>
        <dbReference type="Proteomes" id="UP000007938"/>
    </source>
</evidence>
<dbReference type="STRING" id="596154.Alide2_3280"/>
<protein>
    <recommendedName>
        <fullName evidence="1">PD-(D/E)XK endonuclease-like domain-containing protein</fullName>
    </recommendedName>
</protein>
<organism evidence="2 3">
    <name type="scientific">Alicycliphilus denitrificans (strain DSM 14773 / CIP 107495 / K601)</name>
    <dbReference type="NCBI Taxonomy" id="596154"/>
    <lineage>
        <taxon>Bacteria</taxon>
        <taxon>Pseudomonadati</taxon>
        <taxon>Pseudomonadota</taxon>
        <taxon>Betaproteobacteria</taxon>
        <taxon>Burkholderiales</taxon>
        <taxon>Comamonadaceae</taxon>
        <taxon>Alicycliphilus</taxon>
    </lineage>
</organism>
<name>F4G931_ALIDK</name>
<gene>
    <name evidence="2" type="ordered locus">Alide2_3280</name>
</gene>
<dbReference type="Gene3D" id="3.90.320.10">
    <property type="match status" value="1"/>
</dbReference>
<dbReference type="Pfam" id="PF12705">
    <property type="entry name" value="PDDEXK_1"/>
    <property type="match status" value="1"/>
</dbReference>
<dbReference type="InterPro" id="IPR038726">
    <property type="entry name" value="PDDEXK_AddAB-type"/>
</dbReference>
<proteinExistence type="predicted"/>
<dbReference type="AlphaFoldDB" id="F4G931"/>
<dbReference type="Proteomes" id="UP000007938">
    <property type="component" value="Chromosome"/>
</dbReference>
<dbReference type="KEGG" id="adk:Alide2_3280"/>
<dbReference type="InterPro" id="IPR011604">
    <property type="entry name" value="PDDEXK-like_dom_sf"/>
</dbReference>
<dbReference type="RefSeq" id="WP_013722599.1">
    <property type="nucleotide sequence ID" value="NC_015422.1"/>
</dbReference>
<reference evidence="2 3" key="1">
    <citation type="journal article" date="2011" name="J. Bacteriol.">
        <title>Genome Sequences of Alicycliphilus denitrificans Strains BC and K601T.</title>
        <authorList>
            <person name="Oosterkamp M.J."/>
            <person name="Veuskens T."/>
            <person name="Plugge C.M."/>
            <person name="Langenhoff A.A."/>
            <person name="Gerritse J."/>
            <person name="van Berkel W.J."/>
            <person name="Pieper D.H."/>
            <person name="Junca H."/>
            <person name="Goodwin L.A."/>
            <person name="Daligault H.E."/>
            <person name="Bruce D.C."/>
            <person name="Detter J.C."/>
            <person name="Tapia R."/>
            <person name="Han C.S."/>
            <person name="Land M.L."/>
            <person name="Hauser L.J."/>
            <person name="Smidt H."/>
            <person name="Stams A.J."/>
        </authorList>
    </citation>
    <scope>NUCLEOTIDE SEQUENCE [LARGE SCALE GENOMIC DNA]</scope>
    <source>
        <strain evidence="3">DSM 14773 / CIP 107495 / K601</strain>
    </source>
</reference>
<dbReference type="HOGENOM" id="CLU_1486018_0_0_4"/>
<dbReference type="OrthoDB" id="8910728at2"/>
<accession>F4G931</accession>
<keyword evidence="3" id="KW-1185">Reference proteome</keyword>
<reference evidence="2 3" key="2">
    <citation type="submission" date="2011-04" db="EMBL/GenBank/DDBJ databases">
        <title>Complete sequence of chromosome of Alicycliphilus denitrificans K601.</title>
        <authorList>
            <consortium name="US DOE Joint Genome Institute"/>
            <person name="Lucas S."/>
            <person name="Han J."/>
            <person name="Lapidus A."/>
            <person name="Cheng J.-F."/>
            <person name="Goodwin L."/>
            <person name="Pitluck S."/>
            <person name="Peters L."/>
            <person name="Zeytun A."/>
            <person name="Detter J.C."/>
            <person name="Han C."/>
            <person name="Tapia R."/>
            <person name="Land M."/>
            <person name="Hauser L."/>
            <person name="Kyrpides N."/>
            <person name="Ivanova N."/>
            <person name="Mikhailova N."/>
            <person name="Pagani I."/>
            <person name="Oosterkamp M."/>
            <person name="Pieper D."/>
            <person name="van Berkel W."/>
            <person name="Langenhoff A."/>
            <person name="Smidt H."/>
            <person name="Stams A."/>
            <person name="Woyke T."/>
        </authorList>
    </citation>
    <scope>NUCLEOTIDE SEQUENCE [LARGE SCALE GENOMIC DNA]</scope>
    <source>
        <strain evidence="3">DSM 14773 / CIP 107495 / K601</strain>
    </source>
</reference>
<feature type="domain" description="PD-(D/E)XK endonuclease-like" evidence="1">
    <location>
        <begin position="17"/>
        <end position="175"/>
    </location>
</feature>
<evidence type="ECO:0000259" key="1">
    <source>
        <dbReference type="Pfam" id="PF12705"/>
    </source>
</evidence>
<sequence>MTLYAVYVLAGLVFALWLARQWTRRHASCERASRPRELANAELVYMEKLFRIRAPIRLVAKADRVYRLPGGSLVLVELKTRSTNRAYPSDIIQLSAQKVAIEHQTGEVVEPFAFVTALHPTSPRRWRFHRVRLLDEGQVIALAQRRSDILARQADPTYASSARACAGCAFRTRCDRFESQA</sequence>
<evidence type="ECO:0000313" key="2">
    <source>
        <dbReference type="EMBL" id="AEB85621.1"/>
    </source>
</evidence>
<dbReference type="EMBL" id="CP002657">
    <property type="protein sequence ID" value="AEB85621.1"/>
    <property type="molecule type" value="Genomic_DNA"/>
</dbReference>